<reference evidence="5 6" key="1">
    <citation type="submission" date="2019-07" db="EMBL/GenBank/DDBJ databases">
        <authorList>
            <person name="Hibberd C M."/>
            <person name="Gehrig L. J."/>
            <person name="Chang H.-W."/>
            <person name="Venkatesh S."/>
        </authorList>
    </citation>
    <scope>NUCLEOTIDE SEQUENCE [LARGE SCALE GENOMIC DNA]</scope>
    <source>
        <strain evidence="5">Ruminococcus_obeum_SSTS_Bg7063</strain>
    </source>
</reference>
<dbReference type="Proteomes" id="UP000409147">
    <property type="component" value="Unassembled WGS sequence"/>
</dbReference>
<accession>A0A564UKW9</accession>
<dbReference type="PANTHER" id="PTHR43193:SF2">
    <property type="entry name" value="POLYFERREDOXIN PROTEIN FWDF"/>
    <property type="match status" value="1"/>
</dbReference>
<name>A0A564UKW9_9FIRM</name>
<feature type="domain" description="4Fe-4S ferredoxin-type" evidence="4">
    <location>
        <begin position="4"/>
        <end position="35"/>
    </location>
</feature>
<evidence type="ECO:0000256" key="3">
    <source>
        <dbReference type="ARBA" id="ARBA00023014"/>
    </source>
</evidence>
<dbReference type="PANTHER" id="PTHR43193">
    <property type="match status" value="1"/>
</dbReference>
<dbReference type="SUPFAM" id="SSF54862">
    <property type="entry name" value="4Fe-4S ferredoxins"/>
    <property type="match status" value="1"/>
</dbReference>
<organism evidence="5 6">
    <name type="scientific">Blautia obeum</name>
    <dbReference type="NCBI Taxonomy" id="40520"/>
    <lineage>
        <taxon>Bacteria</taxon>
        <taxon>Bacillati</taxon>
        <taxon>Bacillota</taxon>
        <taxon>Clostridia</taxon>
        <taxon>Lachnospirales</taxon>
        <taxon>Lachnospiraceae</taxon>
        <taxon>Blautia</taxon>
    </lineage>
</organism>
<keyword evidence="3" id="KW-0411">Iron-sulfur</keyword>
<evidence type="ECO:0000256" key="2">
    <source>
        <dbReference type="ARBA" id="ARBA00023004"/>
    </source>
</evidence>
<dbReference type="Pfam" id="PF12838">
    <property type="entry name" value="Fer4_7"/>
    <property type="match status" value="1"/>
</dbReference>
<dbReference type="InterPro" id="IPR007525">
    <property type="entry name" value="FrhB_FdhB_C"/>
</dbReference>
<evidence type="ECO:0000313" key="6">
    <source>
        <dbReference type="Proteomes" id="UP000409147"/>
    </source>
</evidence>
<protein>
    <submittedName>
        <fullName evidence="5">F420H2 dehydrogenase subunit F</fullName>
    </submittedName>
</protein>
<dbReference type="InterPro" id="IPR017900">
    <property type="entry name" value="4Fe4S_Fe_S_CS"/>
</dbReference>
<dbReference type="GO" id="GO:0046872">
    <property type="term" value="F:metal ion binding"/>
    <property type="evidence" value="ECO:0007669"/>
    <property type="project" value="UniProtKB-KW"/>
</dbReference>
<dbReference type="InterPro" id="IPR017896">
    <property type="entry name" value="4Fe4S_Fe-S-bd"/>
</dbReference>
<sequence length="389" mass="44922">MDKRKPNLCENKEECCGCTACATVCPKQAITFDYDMEGFLYPRIDFTKCVGCMKCEAVCAFKKDIKTPTPEDAKTKIFAAKSRNKDVVANSSSGGMFTVFSDAFLERDDIVAACQYSYETDSVVLSIISDKESRDKARGSKYIQAELKDSFNNLIDLLRKHSEKKALVFGTGCQIAGLNLLLESMHLRDRVVLVDLICHGAASSNLWKNYIYKIESEQGDSISYVTFKNKRNGWEYPSVFALIDGKEISIKAYSDWFYMGWSLRESCYKCPYTRIDRRSDITIGDYWGIQNVMPEFYDRMGVSLVIVHTERGMELFNNVRYAIDSRLSNRKDCLQPRLISPQLRPRDREFFWSDMQEKGIEYCIEKYIEHYDTSIKEKIKECLKRLLKI</sequence>
<keyword evidence="1" id="KW-0479">Metal-binding</keyword>
<dbReference type="GO" id="GO:0051536">
    <property type="term" value="F:iron-sulfur cluster binding"/>
    <property type="evidence" value="ECO:0007669"/>
    <property type="project" value="UniProtKB-KW"/>
</dbReference>
<dbReference type="Pfam" id="PF04432">
    <property type="entry name" value="FrhB_FdhB_C"/>
    <property type="match status" value="1"/>
</dbReference>
<feature type="domain" description="4Fe-4S ferredoxin-type" evidence="4">
    <location>
        <begin position="40"/>
        <end position="71"/>
    </location>
</feature>
<dbReference type="Gene3D" id="3.30.70.20">
    <property type="match status" value="1"/>
</dbReference>
<dbReference type="AlphaFoldDB" id="A0A564UKW9"/>
<evidence type="ECO:0000259" key="4">
    <source>
        <dbReference type="PROSITE" id="PS51379"/>
    </source>
</evidence>
<evidence type="ECO:0000256" key="1">
    <source>
        <dbReference type="ARBA" id="ARBA00022723"/>
    </source>
</evidence>
<keyword evidence="2" id="KW-0408">Iron</keyword>
<gene>
    <name evidence="5" type="ORF">ROSSTS7063_03073</name>
</gene>
<dbReference type="InterPro" id="IPR052977">
    <property type="entry name" value="Polyferredoxin-like_ET"/>
</dbReference>
<proteinExistence type="predicted"/>
<dbReference type="EMBL" id="CABHNB010000043">
    <property type="protein sequence ID" value="VUX20140.1"/>
    <property type="molecule type" value="Genomic_DNA"/>
</dbReference>
<evidence type="ECO:0000313" key="5">
    <source>
        <dbReference type="EMBL" id="VUX20140.1"/>
    </source>
</evidence>
<dbReference type="RefSeq" id="WP_144369691.1">
    <property type="nucleotide sequence ID" value="NZ_CABHNB010000043.1"/>
</dbReference>
<dbReference type="PROSITE" id="PS00198">
    <property type="entry name" value="4FE4S_FER_1"/>
    <property type="match status" value="1"/>
</dbReference>
<keyword evidence="6" id="KW-1185">Reference proteome</keyword>
<dbReference type="PROSITE" id="PS51379">
    <property type="entry name" value="4FE4S_FER_2"/>
    <property type="match status" value="2"/>
</dbReference>